<evidence type="ECO:0000313" key="10">
    <source>
        <dbReference type="Proteomes" id="UP000010408"/>
    </source>
</evidence>
<keyword evidence="2" id="KW-0813">Transport</keyword>
<comment type="subcellular location">
    <subcellularLocation>
        <location evidence="1">Cell outer membrane</location>
        <topology evidence="1">Multi-pass membrane protein</topology>
    </subcellularLocation>
</comment>
<keyword evidence="7" id="KW-0998">Cell outer membrane</keyword>
<accession>L1NBH3</accession>
<reference evidence="9 10" key="1">
    <citation type="submission" date="2012-05" db="EMBL/GenBank/DDBJ databases">
        <authorList>
            <person name="Weinstock G."/>
            <person name="Sodergren E."/>
            <person name="Lobos E.A."/>
            <person name="Fulton L."/>
            <person name="Fulton R."/>
            <person name="Courtney L."/>
            <person name="Fronick C."/>
            <person name="O'Laughlin M."/>
            <person name="Godfrey J."/>
            <person name="Wilson R.M."/>
            <person name="Miner T."/>
            <person name="Farmer C."/>
            <person name="Delehaunty K."/>
            <person name="Cordes M."/>
            <person name="Minx P."/>
            <person name="Tomlinson C."/>
            <person name="Chen J."/>
            <person name="Wollam A."/>
            <person name="Pepin K.H."/>
            <person name="Bhonagiri V."/>
            <person name="Zhang X."/>
            <person name="Suruliraj S."/>
            <person name="Warren W."/>
            <person name="Mitreva M."/>
            <person name="Mardis E.R."/>
            <person name="Wilson R.K."/>
        </authorList>
    </citation>
    <scope>NUCLEOTIDE SEQUENCE [LARGE SCALE GENOMIC DNA]</scope>
    <source>
        <strain evidence="9 10">F0037</strain>
    </source>
</reference>
<dbReference type="Proteomes" id="UP000010408">
    <property type="component" value="Unassembled WGS sequence"/>
</dbReference>
<dbReference type="InterPro" id="IPR008969">
    <property type="entry name" value="CarboxyPept-like_regulatory"/>
</dbReference>
<evidence type="ECO:0000256" key="6">
    <source>
        <dbReference type="ARBA" id="ARBA00023136"/>
    </source>
</evidence>
<organism evidence="9 10">
    <name type="scientific">Porphyromonas catoniae F0037</name>
    <dbReference type="NCBI Taxonomy" id="1127696"/>
    <lineage>
        <taxon>Bacteria</taxon>
        <taxon>Pseudomonadati</taxon>
        <taxon>Bacteroidota</taxon>
        <taxon>Bacteroidia</taxon>
        <taxon>Bacteroidales</taxon>
        <taxon>Porphyromonadaceae</taxon>
        <taxon>Porphyromonas</taxon>
    </lineage>
</organism>
<dbReference type="PANTHER" id="PTHR30069:SF29">
    <property type="entry name" value="HEMOGLOBIN AND HEMOGLOBIN-HAPTOGLOBIN-BINDING PROTEIN 1-RELATED"/>
    <property type="match status" value="1"/>
</dbReference>
<dbReference type="EMBL" id="AMEQ01000035">
    <property type="protein sequence ID" value="EKY00839.1"/>
    <property type="molecule type" value="Genomic_DNA"/>
</dbReference>
<dbReference type="GO" id="GO:0044718">
    <property type="term" value="P:siderophore transmembrane transport"/>
    <property type="evidence" value="ECO:0007669"/>
    <property type="project" value="TreeGrafter"/>
</dbReference>
<dbReference type="STRING" id="1127696.HMPREF9134_01186"/>
<evidence type="ECO:0000256" key="5">
    <source>
        <dbReference type="ARBA" id="ARBA00022729"/>
    </source>
</evidence>
<dbReference type="InterPro" id="IPR039426">
    <property type="entry name" value="TonB-dep_rcpt-like"/>
</dbReference>
<evidence type="ECO:0000256" key="3">
    <source>
        <dbReference type="ARBA" id="ARBA00022452"/>
    </source>
</evidence>
<dbReference type="GO" id="GO:0015344">
    <property type="term" value="F:siderophore uptake transmembrane transporter activity"/>
    <property type="evidence" value="ECO:0007669"/>
    <property type="project" value="TreeGrafter"/>
</dbReference>
<evidence type="ECO:0000313" key="9">
    <source>
        <dbReference type="EMBL" id="EKY00839.1"/>
    </source>
</evidence>
<dbReference type="Gene3D" id="2.40.170.20">
    <property type="entry name" value="TonB-dependent receptor, beta-barrel domain"/>
    <property type="match status" value="1"/>
</dbReference>
<dbReference type="InterPro" id="IPR012910">
    <property type="entry name" value="Plug_dom"/>
</dbReference>
<dbReference type="InterPro" id="IPR036942">
    <property type="entry name" value="Beta-barrel_TonB_sf"/>
</dbReference>
<protein>
    <recommendedName>
        <fullName evidence="8">TonB-dependent receptor plug domain-containing protein</fullName>
    </recommendedName>
</protein>
<dbReference type="SUPFAM" id="SSF56935">
    <property type="entry name" value="Porins"/>
    <property type="match status" value="1"/>
</dbReference>
<feature type="domain" description="TonB-dependent receptor plug" evidence="8">
    <location>
        <begin position="153"/>
        <end position="238"/>
    </location>
</feature>
<comment type="caution">
    <text evidence="9">The sequence shown here is derived from an EMBL/GenBank/DDBJ whole genome shotgun (WGS) entry which is preliminary data.</text>
</comment>
<dbReference type="Pfam" id="PF07715">
    <property type="entry name" value="Plug"/>
    <property type="match status" value="1"/>
</dbReference>
<dbReference type="InterPro" id="IPR037066">
    <property type="entry name" value="Plug_dom_sf"/>
</dbReference>
<dbReference type="GO" id="GO:0009279">
    <property type="term" value="C:cell outer membrane"/>
    <property type="evidence" value="ECO:0007669"/>
    <property type="project" value="UniProtKB-SubCell"/>
</dbReference>
<dbReference type="AlphaFoldDB" id="L1NBH3"/>
<dbReference type="PANTHER" id="PTHR30069">
    <property type="entry name" value="TONB-DEPENDENT OUTER MEMBRANE RECEPTOR"/>
    <property type="match status" value="1"/>
</dbReference>
<evidence type="ECO:0000256" key="7">
    <source>
        <dbReference type="ARBA" id="ARBA00023237"/>
    </source>
</evidence>
<evidence type="ECO:0000256" key="2">
    <source>
        <dbReference type="ARBA" id="ARBA00022448"/>
    </source>
</evidence>
<keyword evidence="6" id="KW-0472">Membrane</keyword>
<keyword evidence="3" id="KW-1134">Transmembrane beta strand</keyword>
<name>L1NBH3_9PORP</name>
<proteinExistence type="predicted"/>
<sequence>MHGQSSVSTPRTLWKARLTLLCLFLCLFSSFTLRATQPLRGQILDLSGQAIPQVEVYDMQQGTCLATSNAQGEFILTLPDSLQRITLSFVAEGFHTKQMELTPGEQVYRILLLPNEKRLGEVVVRAHRLQQVTAFAPLSTQMTKMEILTSPRALGSILGAVSEAPEVQVSDTDGRLLVQGSAPGETQVYVDGLLLPSPYTLSSYNGGTRTTINPSACRRVRLFSGGYSAAYGEALSGVLLLETQEAREVALGTELSLSLLGGNISTTVGSPKAKVQLVADYTSLFLKDKLIPSSYHWRKSYSSPSLSASLFSELNGWQLKGQLSHSHMGFGYNRTNSSHEALASDLADDRWYARFTLSKAINSKLDWESGGHLQYKDFRGSNLQRAEDAVKDRDTYAQLRSAIRWRITPILSLTSGIDYSYRDYHETYTYRNEYPLHFRNHLTALFSEGSLLYRGFTASVGLRGTYSSLLGESTLSPRLYAGYRFGKHLLAASWGYFTQLPSSDVLLFTPSLASPRAAVSQLSYGFTSGEHSLQLALFYKSYHSLMRRLSSSYPPSLDSKGRGESYGINLIYTGKIQALSYTLSYGFTEAKLSYDRFTHRVRPDYLSPHVAKASLRYWARSLSSMIGLACYLDAGATGYDASLTPISIPSRSRLDLSWTYVVSPRLAIHAGCQNILGTRNYWGFDPSYPASDPDGLRTTPSSRFVYVGLFFALGKRSLSI</sequence>
<dbReference type="RefSeq" id="WP_005467238.1">
    <property type="nucleotide sequence ID" value="NZ_KB291031.1"/>
</dbReference>
<keyword evidence="5" id="KW-0732">Signal</keyword>
<evidence type="ECO:0000256" key="4">
    <source>
        <dbReference type="ARBA" id="ARBA00022692"/>
    </source>
</evidence>
<dbReference type="HOGENOM" id="CLU_383952_0_0_10"/>
<evidence type="ECO:0000259" key="8">
    <source>
        <dbReference type="Pfam" id="PF07715"/>
    </source>
</evidence>
<dbReference type="Gene3D" id="2.170.130.10">
    <property type="entry name" value="TonB-dependent receptor, plug domain"/>
    <property type="match status" value="1"/>
</dbReference>
<gene>
    <name evidence="9" type="ORF">HMPREF9134_01186</name>
</gene>
<evidence type="ECO:0000256" key="1">
    <source>
        <dbReference type="ARBA" id="ARBA00004571"/>
    </source>
</evidence>
<dbReference type="PATRIC" id="fig|1127696.3.peg.1064"/>
<keyword evidence="4" id="KW-0812">Transmembrane</keyword>
<dbReference type="SUPFAM" id="SSF49464">
    <property type="entry name" value="Carboxypeptidase regulatory domain-like"/>
    <property type="match status" value="1"/>
</dbReference>
<dbReference type="eggNOG" id="COG4206">
    <property type="taxonomic scope" value="Bacteria"/>
</dbReference>